<sequence length="67" mass="7001">MAGKLDINKATAEQLDALKGIGPSKAQAIVADRETNGPFRSVDDLLRVKGIGEKLLADIKDSIVAGP</sequence>
<dbReference type="EMBL" id="CP035492">
    <property type="protein sequence ID" value="QAY68414.1"/>
    <property type="molecule type" value="Genomic_DNA"/>
</dbReference>
<gene>
    <name evidence="2" type="ORF">ET464_08110</name>
</gene>
<dbReference type="NCBIfam" id="TIGR00426">
    <property type="entry name" value="competence protein ComEA helix-hairpin-helix repeat region"/>
    <property type="match status" value="1"/>
</dbReference>
<dbReference type="GO" id="GO:0003677">
    <property type="term" value="F:DNA binding"/>
    <property type="evidence" value="ECO:0007669"/>
    <property type="project" value="InterPro"/>
</dbReference>
<keyword evidence="3" id="KW-1185">Reference proteome</keyword>
<accession>A0A4P6EZA5</accession>
<evidence type="ECO:0000313" key="2">
    <source>
        <dbReference type="EMBL" id="QAY68414.1"/>
    </source>
</evidence>
<dbReference type="Gene3D" id="1.10.150.280">
    <property type="entry name" value="AF1531-like domain"/>
    <property type="match status" value="1"/>
</dbReference>
<dbReference type="GO" id="GO:0015628">
    <property type="term" value="P:protein secretion by the type II secretion system"/>
    <property type="evidence" value="ECO:0007669"/>
    <property type="project" value="TreeGrafter"/>
</dbReference>
<dbReference type="GO" id="GO:0006281">
    <property type="term" value="P:DNA repair"/>
    <property type="evidence" value="ECO:0007669"/>
    <property type="project" value="InterPro"/>
</dbReference>
<feature type="domain" description="Helix-hairpin-helix DNA-binding motif class 1" evidence="1">
    <location>
        <begin position="13"/>
        <end position="32"/>
    </location>
</feature>
<reference evidence="2 3" key="1">
    <citation type="submission" date="2019-01" db="EMBL/GenBank/DDBJ databases">
        <title>Genome sequencing of strain FW100M-2.</title>
        <authorList>
            <person name="Heo J."/>
            <person name="Kim S.-J."/>
            <person name="Kim J.-S."/>
            <person name="Hong S.-B."/>
            <person name="Kwon S.-W."/>
        </authorList>
    </citation>
    <scope>NUCLEOTIDE SEQUENCE [LARGE SCALE GENOMIC DNA]</scope>
    <source>
        <strain evidence="2 3">FW100M-2</strain>
    </source>
</reference>
<protein>
    <submittedName>
        <fullName evidence="2">Helix-hairpin-helix domain-containing protein</fullName>
    </submittedName>
</protein>
<dbReference type="OrthoDB" id="9790239at2"/>
<feature type="domain" description="Helix-hairpin-helix DNA-binding motif class 1" evidence="1">
    <location>
        <begin position="43"/>
        <end position="62"/>
    </location>
</feature>
<proteinExistence type="predicted"/>
<dbReference type="AlphaFoldDB" id="A0A4P6EZA5"/>
<dbReference type="KEGG" id="pprt:ET464_08110"/>
<dbReference type="InterPro" id="IPR004509">
    <property type="entry name" value="Competence_ComEA_HhH"/>
</dbReference>
<dbReference type="PANTHER" id="PTHR21180">
    <property type="entry name" value="ENDONUCLEASE/EXONUCLEASE/PHOSPHATASE FAMILY DOMAIN-CONTAINING PROTEIN 1"/>
    <property type="match status" value="1"/>
</dbReference>
<name>A0A4P6EZA5_9BACL</name>
<dbReference type="Pfam" id="PF12836">
    <property type="entry name" value="HHH_3"/>
    <property type="match status" value="1"/>
</dbReference>
<dbReference type="SUPFAM" id="SSF47781">
    <property type="entry name" value="RuvA domain 2-like"/>
    <property type="match status" value="1"/>
</dbReference>
<dbReference type="GO" id="GO:0015627">
    <property type="term" value="C:type II protein secretion system complex"/>
    <property type="evidence" value="ECO:0007669"/>
    <property type="project" value="TreeGrafter"/>
</dbReference>
<dbReference type="InterPro" id="IPR051675">
    <property type="entry name" value="Endo/Exo/Phosphatase_dom_1"/>
</dbReference>
<dbReference type="Proteomes" id="UP000293568">
    <property type="component" value="Chromosome"/>
</dbReference>
<organism evidence="2 3">
    <name type="scientific">Paenibacillus protaetiae</name>
    <dbReference type="NCBI Taxonomy" id="2509456"/>
    <lineage>
        <taxon>Bacteria</taxon>
        <taxon>Bacillati</taxon>
        <taxon>Bacillota</taxon>
        <taxon>Bacilli</taxon>
        <taxon>Bacillales</taxon>
        <taxon>Paenibacillaceae</taxon>
        <taxon>Paenibacillus</taxon>
    </lineage>
</organism>
<evidence type="ECO:0000313" key="3">
    <source>
        <dbReference type="Proteomes" id="UP000293568"/>
    </source>
</evidence>
<evidence type="ECO:0000259" key="1">
    <source>
        <dbReference type="SMART" id="SM00278"/>
    </source>
</evidence>
<dbReference type="SMART" id="SM00278">
    <property type="entry name" value="HhH1"/>
    <property type="match status" value="2"/>
</dbReference>
<dbReference type="PANTHER" id="PTHR21180:SF32">
    <property type="entry name" value="ENDONUCLEASE_EXONUCLEASE_PHOSPHATASE FAMILY DOMAIN-CONTAINING PROTEIN 1"/>
    <property type="match status" value="1"/>
</dbReference>
<dbReference type="InterPro" id="IPR010994">
    <property type="entry name" value="RuvA_2-like"/>
</dbReference>
<dbReference type="InterPro" id="IPR003583">
    <property type="entry name" value="Hlx-hairpin-Hlx_DNA-bd_motif"/>
</dbReference>